<accession>A0A366HV47</accession>
<feature type="transmembrane region" description="Helical" evidence="1">
    <location>
        <begin position="153"/>
        <end position="175"/>
    </location>
</feature>
<feature type="transmembrane region" description="Helical" evidence="1">
    <location>
        <begin position="122"/>
        <end position="141"/>
    </location>
</feature>
<sequence>MTKKSLLPVLLVPTCILSIPAAAMLFRVEGWAWGVADFIVMWVLIASVILTYKLVTRKAAGGSYRSATGVALFAGLALVWVNGAVGLIGSGENPANLLYAGVLAIGVIGAVKARFEPLGMGWTLFVMTFAQLLVPFVALMVRPGDFSPGVLPVLGLNGVFVLLFAGSALLFWRAARKGDCTRTKMVA</sequence>
<organism evidence="2 3">
    <name type="scientific">Roseimicrobium gellanilyticum</name>
    <dbReference type="NCBI Taxonomy" id="748857"/>
    <lineage>
        <taxon>Bacteria</taxon>
        <taxon>Pseudomonadati</taxon>
        <taxon>Verrucomicrobiota</taxon>
        <taxon>Verrucomicrobiia</taxon>
        <taxon>Verrucomicrobiales</taxon>
        <taxon>Verrucomicrobiaceae</taxon>
        <taxon>Roseimicrobium</taxon>
    </lineage>
</organism>
<feature type="transmembrane region" description="Helical" evidence="1">
    <location>
        <begin position="31"/>
        <end position="55"/>
    </location>
</feature>
<dbReference type="EMBL" id="QNRR01000002">
    <property type="protein sequence ID" value="RBP46577.1"/>
    <property type="molecule type" value="Genomic_DNA"/>
</dbReference>
<feature type="transmembrane region" description="Helical" evidence="1">
    <location>
        <begin position="67"/>
        <end position="91"/>
    </location>
</feature>
<protein>
    <submittedName>
        <fullName evidence="2">Uncharacterized protein</fullName>
    </submittedName>
</protein>
<keyword evidence="1" id="KW-0812">Transmembrane</keyword>
<evidence type="ECO:0000313" key="2">
    <source>
        <dbReference type="EMBL" id="RBP46577.1"/>
    </source>
</evidence>
<name>A0A366HV47_9BACT</name>
<dbReference type="Proteomes" id="UP000253426">
    <property type="component" value="Unassembled WGS sequence"/>
</dbReference>
<feature type="transmembrane region" description="Helical" evidence="1">
    <location>
        <begin position="97"/>
        <end position="115"/>
    </location>
</feature>
<reference evidence="2 3" key="1">
    <citation type="submission" date="2018-06" db="EMBL/GenBank/DDBJ databases">
        <title>Genomic Encyclopedia of Type Strains, Phase IV (KMG-IV): sequencing the most valuable type-strain genomes for metagenomic binning, comparative biology and taxonomic classification.</title>
        <authorList>
            <person name="Goeker M."/>
        </authorList>
    </citation>
    <scope>NUCLEOTIDE SEQUENCE [LARGE SCALE GENOMIC DNA]</scope>
    <source>
        <strain evidence="2 3">DSM 25532</strain>
    </source>
</reference>
<evidence type="ECO:0000256" key="1">
    <source>
        <dbReference type="SAM" id="Phobius"/>
    </source>
</evidence>
<keyword evidence="3" id="KW-1185">Reference proteome</keyword>
<evidence type="ECO:0000313" key="3">
    <source>
        <dbReference type="Proteomes" id="UP000253426"/>
    </source>
</evidence>
<proteinExistence type="predicted"/>
<gene>
    <name evidence="2" type="ORF">DES53_102968</name>
</gene>
<keyword evidence="1" id="KW-0472">Membrane</keyword>
<comment type="caution">
    <text evidence="2">The sequence shown here is derived from an EMBL/GenBank/DDBJ whole genome shotgun (WGS) entry which is preliminary data.</text>
</comment>
<dbReference type="AlphaFoldDB" id="A0A366HV47"/>
<keyword evidence="1" id="KW-1133">Transmembrane helix</keyword>